<dbReference type="SUPFAM" id="SSF46785">
    <property type="entry name" value="Winged helix' DNA-binding domain"/>
    <property type="match status" value="1"/>
</dbReference>
<evidence type="ECO:0000256" key="1">
    <source>
        <dbReference type="ARBA" id="ARBA00023125"/>
    </source>
</evidence>
<dbReference type="Gene3D" id="1.10.10.10">
    <property type="entry name" value="Winged helix-like DNA-binding domain superfamily/Winged helix DNA-binding domain"/>
    <property type="match status" value="1"/>
</dbReference>
<dbReference type="GO" id="GO:0003677">
    <property type="term" value="F:DNA binding"/>
    <property type="evidence" value="ECO:0007669"/>
    <property type="project" value="UniProtKB-KW"/>
</dbReference>
<evidence type="ECO:0000313" key="3">
    <source>
        <dbReference type="Proteomes" id="UP001055804"/>
    </source>
</evidence>
<gene>
    <name evidence="2" type="ORF">NJQ99_08510</name>
</gene>
<proteinExistence type="predicted"/>
<dbReference type="PANTHER" id="PTHR33221">
    <property type="entry name" value="WINGED HELIX-TURN-HELIX TRANSCRIPTIONAL REGULATOR, RRF2 FAMILY"/>
    <property type="match status" value="1"/>
</dbReference>
<dbReference type="PANTHER" id="PTHR33221:SF5">
    <property type="entry name" value="HTH-TYPE TRANSCRIPTIONAL REGULATOR ISCR"/>
    <property type="match status" value="1"/>
</dbReference>
<dbReference type="NCBIfam" id="TIGR00738">
    <property type="entry name" value="rrf2_super"/>
    <property type="match status" value="1"/>
</dbReference>
<comment type="caution">
    <text evidence="2">The sequence shown here is derived from an EMBL/GenBank/DDBJ whole genome shotgun (WGS) entry which is preliminary data.</text>
</comment>
<dbReference type="InterPro" id="IPR036390">
    <property type="entry name" value="WH_DNA-bd_sf"/>
</dbReference>
<dbReference type="Proteomes" id="UP001055804">
    <property type="component" value="Unassembled WGS sequence"/>
</dbReference>
<dbReference type="GO" id="GO:0003700">
    <property type="term" value="F:DNA-binding transcription factor activity"/>
    <property type="evidence" value="ECO:0007669"/>
    <property type="project" value="TreeGrafter"/>
</dbReference>
<dbReference type="Pfam" id="PF02082">
    <property type="entry name" value="Rrf2"/>
    <property type="match status" value="1"/>
</dbReference>
<dbReference type="AlphaFoldDB" id="A0A9J6PB92"/>
<dbReference type="GO" id="GO:0005829">
    <property type="term" value="C:cytosol"/>
    <property type="evidence" value="ECO:0007669"/>
    <property type="project" value="TreeGrafter"/>
</dbReference>
<dbReference type="PROSITE" id="PS51197">
    <property type="entry name" value="HTH_RRF2_2"/>
    <property type="match status" value="1"/>
</dbReference>
<accession>A0A9J6PB92</accession>
<organism evidence="2 3">
    <name type="scientific">Futiania mangrovi</name>
    <dbReference type="NCBI Taxonomy" id="2959716"/>
    <lineage>
        <taxon>Bacteria</taxon>
        <taxon>Pseudomonadati</taxon>
        <taxon>Pseudomonadota</taxon>
        <taxon>Alphaproteobacteria</taxon>
        <taxon>Futianiales</taxon>
        <taxon>Futianiaceae</taxon>
        <taxon>Futiania</taxon>
    </lineage>
</organism>
<dbReference type="RefSeq" id="WP_269332404.1">
    <property type="nucleotide sequence ID" value="NZ_JAMZFT010000002.1"/>
</dbReference>
<keyword evidence="3" id="KW-1185">Reference proteome</keyword>
<dbReference type="EMBL" id="JAMZFT010000002">
    <property type="protein sequence ID" value="MCP1336445.1"/>
    <property type="molecule type" value="Genomic_DNA"/>
</dbReference>
<name>A0A9J6PB92_9PROT</name>
<reference evidence="2" key="1">
    <citation type="submission" date="2022-06" db="EMBL/GenBank/DDBJ databases">
        <title>Isolation and Genomics of Futiania mangrovii gen. nov., sp. nov., a Rare and Metabolically-versatile member in the Class Alphaproteobacteria.</title>
        <authorList>
            <person name="Liu L."/>
            <person name="Huang W.-C."/>
            <person name="Pan J."/>
            <person name="Li J."/>
            <person name="Huang Y."/>
            <person name="Du H."/>
            <person name="Liu Y."/>
            <person name="Li M."/>
        </authorList>
    </citation>
    <scope>NUCLEOTIDE SEQUENCE</scope>
    <source>
        <strain evidence="2">FT118</strain>
    </source>
</reference>
<protein>
    <submittedName>
        <fullName evidence="2">Rrf2 family transcriptional regulator</fullName>
    </submittedName>
</protein>
<dbReference type="InterPro" id="IPR000944">
    <property type="entry name" value="Tscrpt_reg_Rrf2"/>
</dbReference>
<evidence type="ECO:0000313" key="2">
    <source>
        <dbReference type="EMBL" id="MCP1336445.1"/>
    </source>
</evidence>
<keyword evidence="1" id="KW-0238">DNA-binding</keyword>
<sequence>MRLSRKTLHAIEAVVDVAYNARPEPVQSKEITRRQGIPQRYLEQVMQQLVHAGILKGVRGPRGGYTLARERRRITVGEVVRVVQADDVEEGGGGSESALARAVIEPLVDEVEAEVMARLDAITIEDLVARAEAARVPSDAQRRSDFTI</sequence>
<dbReference type="InterPro" id="IPR036388">
    <property type="entry name" value="WH-like_DNA-bd_sf"/>
</dbReference>